<dbReference type="Pfam" id="PF13599">
    <property type="entry name" value="Pentapeptide_4"/>
    <property type="match status" value="2"/>
</dbReference>
<sequence>MKITAPKIPELLTEQSLLTYDDPFFSQIAFSGAFPLAEEEHYMIDHSRFQNTYFENRFYPRIELSDVSFEKSDLSNLALYSSSVHRVTFSDCKLTGIDFSETMFQNVTFQNCRLNLAGFNFSRFKSVAFTDCDLSGAEFDSTEFKQFMFTRCNLEECLFANTSLLGLDFTDSTFNKITATVPALKGLKVNREQALSLSTILGIIIEE</sequence>
<name>A0A841ZP09_9LIST</name>
<evidence type="ECO:0000313" key="1">
    <source>
        <dbReference type="EMBL" id="MBC1521098.1"/>
    </source>
</evidence>
<organism evidence="1 2">
    <name type="scientific">Listeria aquatica</name>
    <dbReference type="NCBI Taxonomy" id="1494960"/>
    <lineage>
        <taxon>Bacteria</taxon>
        <taxon>Bacillati</taxon>
        <taxon>Bacillota</taxon>
        <taxon>Bacilli</taxon>
        <taxon>Bacillales</taxon>
        <taxon>Listeriaceae</taxon>
        <taxon>Listeria</taxon>
    </lineage>
</organism>
<dbReference type="RefSeq" id="WP_185372699.1">
    <property type="nucleotide sequence ID" value="NZ_JAARRM010000001.1"/>
</dbReference>
<dbReference type="InterPro" id="IPR001646">
    <property type="entry name" value="5peptide_repeat"/>
</dbReference>
<dbReference type="PANTHER" id="PTHR42999:SF1">
    <property type="entry name" value="PENTAPEPTIDE REPEAT-CONTAINING PROTEIN"/>
    <property type="match status" value="1"/>
</dbReference>
<dbReference type="Proteomes" id="UP000559885">
    <property type="component" value="Unassembled WGS sequence"/>
</dbReference>
<dbReference type="InterPro" id="IPR052949">
    <property type="entry name" value="PA_immunity-related"/>
</dbReference>
<gene>
    <name evidence="1" type="ORF">HB912_05445</name>
</gene>
<dbReference type="SUPFAM" id="SSF141571">
    <property type="entry name" value="Pentapeptide repeat-like"/>
    <property type="match status" value="1"/>
</dbReference>
<proteinExistence type="predicted"/>
<dbReference type="PANTHER" id="PTHR42999">
    <property type="entry name" value="ANTIBIOTIC RESISTANCE PROTEIN MCBG"/>
    <property type="match status" value="1"/>
</dbReference>
<dbReference type="AlphaFoldDB" id="A0A841ZP09"/>
<reference evidence="1 2" key="1">
    <citation type="submission" date="2020-03" db="EMBL/GenBank/DDBJ databases">
        <title>Soil Listeria distribution.</title>
        <authorList>
            <person name="Liao J."/>
            <person name="Wiedmann M."/>
        </authorList>
    </citation>
    <scope>NUCLEOTIDE SEQUENCE [LARGE SCALE GENOMIC DNA]</scope>
    <source>
        <strain evidence="1 2">FSL L7-1507</strain>
    </source>
</reference>
<evidence type="ECO:0000313" key="2">
    <source>
        <dbReference type="Proteomes" id="UP000559885"/>
    </source>
</evidence>
<accession>A0A841ZP09</accession>
<comment type="caution">
    <text evidence="1">The sequence shown here is derived from an EMBL/GenBank/DDBJ whole genome shotgun (WGS) entry which is preliminary data.</text>
</comment>
<protein>
    <submittedName>
        <fullName evidence="1">Pentapeptide repeat-containing protein</fullName>
    </submittedName>
</protein>
<dbReference type="EMBL" id="JAARRM010000001">
    <property type="protein sequence ID" value="MBC1521098.1"/>
    <property type="molecule type" value="Genomic_DNA"/>
</dbReference>
<dbReference type="Gene3D" id="2.160.20.80">
    <property type="entry name" value="E3 ubiquitin-protein ligase SopA"/>
    <property type="match status" value="1"/>
</dbReference>